<comment type="caution">
    <text evidence="2">The sequence shown here is derived from an EMBL/GenBank/DDBJ whole genome shotgun (WGS) entry which is preliminary data.</text>
</comment>
<proteinExistence type="predicted"/>
<organism evidence="2 3">
    <name type="scientific">Gilvirhabdus luticola</name>
    <dbReference type="NCBI Taxonomy" id="3079858"/>
    <lineage>
        <taxon>Bacteria</taxon>
        <taxon>Pseudomonadati</taxon>
        <taxon>Bacteroidota</taxon>
        <taxon>Flavobacteriia</taxon>
        <taxon>Flavobacteriales</taxon>
        <taxon>Flavobacteriaceae</taxon>
        <taxon>Gilvirhabdus</taxon>
    </lineage>
</organism>
<gene>
    <name evidence="2" type="ORF">RXV94_06615</name>
</gene>
<dbReference type="Pfam" id="PF19578">
    <property type="entry name" value="DUF6090"/>
    <property type="match status" value="1"/>
</dbReference>
<protein>
    <submittedName>
        <fullName evidence="2">DUF6090 family protein</fullName>
    </submittedName>
</protein>
<keyword evidence="1" id="KW-0472">Membrane</keyword>
<dbReference type="Proteomes" id="UP001268651">
    <property type="component" value="Unassembled WGS sequence"/>
</dbReference>
<dbReference type="EMBL" id="JAWHTF010000002">
    <property type="protein sequence ID" value="MDU8885827.1"/>
    <property type="molecule type" value="Genomic_DNA"/>
</dbReference>
<keyword evidence="1" id="KW-1133">Transmembrane helix</keyword>
<name>A0ABU3U5Y8_9FLAO</name>
<evidence type="ECO:0000313" key="2">
    <source>
        <dbReference type="EMBL" id="MDU8885827.1"/>
    </source>
</evidence>
<evidence type="ECO:0000313" key="3">
    <source>
        <dbReference type="Proteomes" id="UP001268651"/>
    </source>
</evidence>
<dbReference type="InterPro" id="IPR045749">
    <property type="entry name" value="DUF6090"/>
</dbReference>
<sequence length="247" mass="28695">MIKFFRKIRQKLLTENKLSKYLIYAIGEIILVVIGILIALSINNWNEDRNNRKLITVYKKSLIENLVQDSIAIANGINIINSEITKIEQFEKRVSNSQEPLDTILKIARFEYEFRISVNNHFEKVTYEVLNSTGHIGLFTNKLTKKMKELNSLQDRAIYSANQSFESYRNNLSNYSHKYPFSFRNNLIKNNTRAASVVWNNISKSEHATEFNALIIAKGDVYRLALGHLPDLKTKTNELLSELRKHK</sequence>
<feature type="transmembrane region" description="Helical" evidence="1">
    <location>
        <begin position="21"/>
        <end position="42"/>
    </location>
</feature>
<reference evidence="2 3" key="1">
    <citation type="submission" date="2023-10" db="EMBL/GenBank/DDBJ databases">
        <title>Marimonas sp. nov. isolated from tidal mud flat.</title>
        <authorList>
            <person name="Jaincy N.J."/>
            <person name="Srinivasan S."/>
            <person name="Lee S.-S."/>
        </authorList>
    </citation>
    <scope>NUCLEOTIDE SEQUENCE [LARGE SCALE GENOMIC DNA]</scope>
    <source>
        <strain evidence="2 3">MJ-SS3</strain>
    </source>
</reference>
<keyword evidence="1" id="KW-0812">Transmembrane</keyword>
<keyword evidence="3" id="KW-1185">Reference proteome</keyword>
<accession>A0ABU3U5Y8</accession>
<dbReference type="RefSeq" id="WP_316661749.1">
    <property type="nucleotide sequence ID" value="NZ_JAWHTF010000002.1"/>
</dbReference>
<evidence type="ECO:0000256" key="1">
    <source>
        <dbReference type="SAM" id="Phobius"/>
    </source>
</evidence>